<dbReference type="STRING" id="51670.SAMN04488557_2480"/>
<dbReference type="SUPFAM" id="SSF55909">
    <property type="entry name" value="Pentein"/>
    <property type="match status" value="1"/>
</dbReference>
<gene>
    <name evidence="5" type="ORF">SAMN04488557_2480</name>
</gene>
<dbReference type="Proteomes" id="UP000199423">
    <property type="component" value="Unassembled WGS sequence"/>
</dbReference>
<name>A0A1I7NK12_9HYPH</name>
<evidence type="ECO:0000313" key="6">
    <source>
        <dbReference type="Proteomes" id="UP000199423"/>
    </source>
</evidence>
<dbReference type="Pfam" id="PF19420">
    <property type="entry name" value="DDAH_eukar"/>
    <property type="match status" value="1"/>
</dbReference>
<feature type="region of interest" description="Disordered" evidence="4">
    <location>
        <begin position="1"/>
        <end position="25"/>
    </location>
</feature>
<evidence type="ECO:0000256" key="1">
    <source>
        <dbReference type="ARBA" id="ARBA00005213"/>
    </source>
</evidence>
<evidence type="ECO:0000256" key="4">
    <source>
        <dbReference type="SAM" id="MobiDB-lite"/>
    </source>
</evidence>
<organism evidence="5 6">
    <name type="scientific">Hyphomicrobium facile</name>
    <dbReference type="NCBI Taxonomy" id="51670"/>
    <lineage>
        <taxon>Bacteria</taxon>
        <taxon>Pseudomonadati</taxon>
        <taxon>Pseudomonadota</taxon>
        <taxon>Alphaproteobacteria</taxon>
        <taxon>Hyphomicrobiales</taxon>
        <taxon>Hyphomicrobiaceae</taxon>
        <taxon>Hyphomicrobium</taxon>
    </lineage>
</organism>
<dbReference type="AlphaFoldDB" id="A0A1I7NK12"/>
<comment type="pathway">
    <text evidence="1">Amino-acid degradation; L-arginine degradation via ADI pathway; carbamoyl phosphate from L-arginine: step 1/2.</text>
</comment>
<dbReference type="GO" id="GO:0016990">
    <property type="term" value="F:arginine deiminase activity"/>
    <property type="evidence" value="ECO:0007669"/>
    <property type="project" value="UniProtKB-EC"/>
</dbReference>
<dbReference type="EMBL" id="FPCH01000002">
    <property type="protein sequence ID" value="SFV35011.1"/>
    <property type="molecule type" value="Genomic_DNA"/>
</dbReference>
<evidence type="ECO:0000256" key="3">
    <source>
        <dbReference type="ARBA" id="ARBA00049429"/>
    </source>
</evidence>
<dbReference type="GO" id="GO:0019546">
    <property type="term" value="P:L-arginine deiminase pathway"/>
    <property type="evidence" value="ECO:0007669"/>
    <property type="project" value="TreeGrafter"/>
</dbReference>
<accession>A0A1I7NK12</accession>
<protein>
    <recommendedName>
        <fullName evidence="2">arginine deiminase</fullName>
        <ecNumber evidence="2">3.5.3.6</ecNumber>
    </recommendedName>
</protein>
<sequence>MPADGHLNETLTKEQGAKSGDAQPQWGITAQTGVLTDVLLGKPDFFEWTKLNAISDVAQENQERMGYVFDKQKAMRQHRQMVDIYEANGVRCHFVEADEGLKASVFTRDSSFMTPWGAVVASIQTPPRRRDYAVVSEFYRNAGIPIWKWVTAGHFEGGDFVILKPGVALLGYSGSRSTKEGAEQVAGWIRDKGWEVFVVPIPHQFVHMDAVVVMLEKGLALICEDALPAYALEFIKTKHGIKSIRVEYADCVQLGGNLVSLGNKRVLSMAHNLNVNARLKDEGFEVFAVDYDMFALGGGGVHCSCHELRRLPE</sequence>
<comment type="catalytic activity">
    <reaction evidence="3">
        <text>L-arginine + H2O = L-citrulline + NH4(+)</text>
        <dbReference type="Rhea" id="RHEA:19597"/>
        <dbReference type="ChEBI" id="CHEBI:15377"/>
        <dbReference type="ChEBI" id="CHEBI:28938"/>
        <dbReference type="ChEBI" id="CHEBI:32682"/>
        <dbReference type="ChEBI" id="CHEBI:57743"/>
        <dbReference type="EC" id="3.5.3.6"/>
    </reaction>
</comment>
<dbReference type="EC" id="3.5.3.6" evidence="2"/>
<reference evidence="6" key="1">
    <citation type="submission" date="2016-10" db="EMBL/GenBank/DDBJ databases">
        <authorList>
            <person name="Varghese N."/>
            <person name="Submissions S."/>
        </authorList>
    </citation>
    <scope>NUCLEOTIDE SEQUENCE [LARGE SCALE GENOMIC DNA]</scope>
    <source>
        <strain evidence="6">DSM 1565</strain>
    </source>
</reference>
<proteinExistence type="predicted"/>
<dbReference type="RefSeq" id="WP_244531205.1">
    <property type="nucleotide sequence ID" value="NZ_FPCH01000002.1"/>
</dbReference>
<dbReference type="Gene3D" id="3.75.10.10">
    <property type="entry name" value="L-arginine/glycine Amidinotransferase, Chain A"/>
    <property type="match status" value="1"/>
</dbReference>
<keyword evidence="6" id="KW-1185">Reference proteome</keyword>
<evidence type="ECO:0000313" key="5">
    <source>
        <dbReference type="EMBL" id="SFV35011.1"/>
    </source>
</evidence>
<evidence type="ECO:0000256" key="2">
    <source>
        <dbReference type="ARBA" id="ARBA00012171"/>
    </source>
</evidence>
<keyword evidence="5" id="KW-0378">Hydrolase</keyword>
<dbReference type="PANTHER" id="PTHR47271:SF2">
    <property type="entry name" value="ARGININE DEIMINASE"/>
    <property type="match status" value="1"/>
</dbReference>
<dbReference type="PANTHER" id="PTHR47271">
    <property type="entry name" value="ARGININE DEIMINASE"/>
    <property type="match status" value="1"/>
</dbReference>